<evidence type="ECO:0000313" key="1">
    <source>
        <dbReference type="EMBL" id="OQR67341.1"/>
    </source>
</evidence>
<keyword evidence="2" id="KW-1185">Reference proteome</keyword>
<evidence type="ECO:0000313" key="2">
    <source>
        <dbReference type="Proteomes" id="UP000192247"/>
    </source>
</evidence>
<dbReference type="EMBL" id="MNPL01029056">
    <property type="protein sequence ID" value="OQR67341.1"/>
    <property type="molecule type" value="Genomic_DNA"/>
</dbReference>
<name>A0A1V9X1R6_9ACAR</name>
<organism evidence="1 2">
    <name type="scientific">Tropilaelaps mercedesae</name>
    <dbReference type="NCBI Taxonomy" id="418985"/>
    <lineage>
        <taxon>Eukaryota</taxon>
        <taxon>Metazoa</taxon>
        <taxon>Ecdysozoa</taxon>
        <taxon>Arthropoda</taxon>
        <taxon>Chelicerata</taxon>
        <taxon>Arachnida</taxon>
        <taxon>Acari</taxon>
        <taxon>Parasitiformes</taxon>
        <taxon>Mesostigmata</taxon>
        <taxon>Gamasina</taxon>
        <taxon>Dermanyssoidea</taxon>
        <taxon>Laelapidae</taxon>
        <taxon>Tropilaelaps</taxon>
    </lineage>
</organism>
<proteinExistence type="predicted"/>
<gene>
    <name evidence="1" type="ORF">BIW11_02216</name>
</gene>
<accession>A0A1V9X1R6</accession>
<comment type="caution">
    <text evidence="1">The sequence shown here is derived from an EMBL/GenBank/DDBJ whole genome shotgun (WGS) entry which is preliminary data.</text>
</comment>
<reference evidence="1 2" key="1">
    <citation type="journal article" date="2017" name="Gigascience">
        <title>Draft genome of the honey bee ectoparasitic mite, Tropilaelaps mercedesae, is shaped by the parasitic life history.</title>
        <authorList>
            <person name="Dong X."/>
            <person name="Armstrong S.D."/>
            <person name="Xia D."/>
            <person name="Makepeace B.L."/>
            <person name="Darby A.C."/>
            <person name="Kadowaki T."/>
        </authorList>
    </citation>
    <scope>NUCLEOTIDE SEQUENCE [LARGE SCALE GENOMIC DNA]</scope>
    <source>
        <strain evidence="1">Wuxi-XJTLU</strain>
    </source>
</reference>
<sequence length="111" mass="12608">MLAYHLVTPYEDCKTSEEVHSEIEKKHTSIFASAKIMLKNNCQTWVVIGSILAIPITNRLGIRNDGMATLKQGPWFAPYDLEKIGSKDCDPPVCPCIRSRCRQCLVRKKQE</sequence>
<protein>
    <submittedName>
        <fullName evidence="1">Uncharacterized protein</fullName>
    </submittedName>
</protein>
<dbReference type="Proteomes" id="UP000192247">
    <property type="component" value="Unassembled WGS sequence"/>
</dbReference>
<dbReference type="InParanoid" id="A0A1V9X1R6"/>
<dbReference type="AlphaFoldDB" id="A0A1V9X1R6"/>